<evidence type="ECO:0000313" key="1">
    <source>
        <dbReference type="EMBL" id="CAC5390378.1"/>
    </source>
</evidence>
<dbReference type="OrthoDB" id="10366006at2759"/>
<organism evidence="1 2">
    <name type="scientific">Mytilus coruscus</name>
    <name type="common">Sea mussel</name>
    <dbReference type="NCBI Taxonomy" id="42192"/>
    <lineage>
        <taxon>Eukaryota</taxon>
        <taxon>Metazoa</taxon>
        <taxon>Spiralia</taxon>
        <taxon>Lophotrochozoa</taxon>
        <taxon>Mollusca</taxon>
        <taxon>Bivalvia</taxon>
        <taxon>Autobranchia</taxon>
        <taxon>Pteriomorphia</taxon>
        <taxon>Mytilida</taxon>
        <taxon>Mytiloidea</taxon>
        <taxon>Mytilidae</taxon>
        <taxon>Mytilinae</taxon>
        <taxon>Mytilus</taxon>
    </lineage>
</organism>
<protein>
    <recommendedName>
        <fullName evidence="3">SWIM-type domain-containing protein</fullName>
    </recommendedName>
</protein>
<gene>
    <name evidence="1" type="ORF">MCOR_25480</name>
</gene>
<sequence length="151" mass="17459">MTRKIKTKSRLHKFAVCLCKAGLSGTCGHVSAVLHQLIEWSQRNKQMDSSLRCEKTIDINDNTPCTSKQNTWKPPKKKSVLPKTCIADYTFHKNLSVWEIQPTKRKQKRDYKTFNSDPSLTEDKITSHVQDAILISYNCQTEFAVYKQYCN</sequence>
<reference evidence="1 2" key="1">
    <citation type="submission" date="2020-06" db="EMBL/GenBank/DDBJ databases">
        <authorList>
            <person name="Li R."/>
            <person name="Bekaert M."/>
        </authorList>
    </citation>
    <scope>NUCLEOTIDE SEQUENCE [LARGE SCALE GENOMIC DNA]</scope>
    <source>
        <strain evidence="2">wild</strain>
    </source>
</reference>
<proteinExistence type="predicted"/>
<accession>A0A6J8C1V2</accession>
<evidence type="ECO:0000313" key="2">
    <source>
        <dbReference type="Proteomes" id="UP000507470"/>
    </source>
</evidence>
<dbReference type="EMBL" id="CACVKT020004511">
    <property type="protein sequence ID" value="CAC5390378.1"/>
    <property type="molecule type" value="Genomic_DNA"/>
</dbReference>
<evidence type="ECO:0008006" key="3">
    <source>
        <dbReference type="Google" id="ProtNLM"/>
    </source>
</evidence>
<keyword evidence="2" id="KW-1185">Reference proteome</keyword>
<name>A0A6J8C1V2_MYTCO</name>
<dbReference type="AlphaFoldDB" id="A0A6J8C1V2"/>
<dbReference type="Proteomes" id="UP000507470">
    <property type="component" value="Unassembled WGS sequence"/>
</dbReference>